<dbReference type="InterPro" id="IPR006629">
    <property type="entry name" value="LITAF"/>
</dbReference>
<dbReference type="PANTHER" id="PTHR23292">
    <property type="entry name" value="LIPOPOLYSACCHARIDE-INDUCED TUMOR NECROSIS FACTOR-ALPHA FACTOR"/>
    <property type="match status" value="1"/>
</dbReference>
<keyword evidence="5" id="KW-0479">Metal-binding</keyword>
<evidence type="ECO:0000313" key="11">
    <source>
        <dbReference type="EMBL" id="VDN03024.1"/>
    </source>
</evidence>
<dbReference type="STRING" id="103827.A0A0N5CZ53"/>
<feature type="transmembrane region" description="Helical" evidence="9">
    <location>
        <begin position="103"/>
        <end position="128"/>
    </location>
</feature>
<dbReference type="GO" id="GO:0005765">
    <property type="term" value="C:lysosomal membrane"/>
    <property type="evidence" value="ECO:0007669"/>
    <property type="project" value="UniProtKB-SubCell"/>
</dbReference>
<dbReference type="AlphaFoldDB" id="A0A0N5CZ53"/>
<evidence type="ECO:0000256" key="2">
    <source>
        <dbReference type="ARBA" id="ARBA00004481"/>
    </source>
</evidence>
<keyword evidence="6" id="KW-0862">Zinc</keyword>
<evidence type="ECO:0000256" key="7">
    <source>
        <dbReference type="ARBA" id="ARBA00023136"/>
    </source>
</evidence>
<sequence>MNEWKKNDNDGLPPYEAAIGSNSNNDGTSQAASRMGPYPLSQPAFNPTYMPQTANPVMSDPSAQHSGPQIPVIVGVPIFGPHSCTMTCPSCNKSILTETRDHAGIFAFIICGILLLFGCWFGCCLIPFCIKDCLDVDHTCPNCKVLLGSYKKI</sequence>
<reference evidence="11 12" key="2">
    <citation type="submission" date="2018-11" db="EMBL/GenBank/DDBJ databases">
        <authorList>
            <consortium name="Pathogen Informatics"/>
        </authorList>
    </citation>
    <scope>NUCLEOTIDE SEQUENCE [LARGE SCALE GENOMIC DNA]</scope>
</reference>
<dbReference type="EMBL" id="UYYF01004360">
    <property type="protein sequence ID" value="VDN03024.1"/>
    <property type="molecule type" value="Genomic_DNA"/>
</dbReference>
<dbReference type="WBParaSite" id="TCLT_0000575301-mRNA-1">
    <property type="protein sequence ID" value="TCLT_0000575301-mRNA-1"/>
    <property type="gene ID" value="TCLT_0000575301"/>
</dbReference>
<evidence type="ECO:0000259" key="10">
    <source>
        <dbReference type="PROSITE" id="PS51837"/>
    </source>
</evidence>
<evidence type="ECO:0000256" key="3">
    <source>
        <dbReference type="ARBA" id="ARBA00004630"/>
    </source>
</evidence>
<evidence type="ECO:0000313" key="12">
    <source>
        <dbReference type="Proteomes" id="UP000276776"/>
    </source>
</evidence>
<feature type="compositionally biased region" description="Polar residues" evidence="8">
    <location>
        <begin position="20"/>
        <end position="32"/>
    </location>
</feature>
<keyword evidence="9" id="KW-0812">Transmembrane</keyword>
<feature type="region of interest" description="Disordered" evidence="8">
    <location>
        <begin position="1"/>
        <end position="34"/>
    </location>
</feature>
<dbReference type="GO" id="GO:0031902">
    <property type="term" value="C:late endosome membrane"/>
    <property type="evidence" value="ECO:0007669"/>
    <property type="project" value="UniProtKB-SubCell"/>
</dbReference>
<evidence type="ECO:0000256" key="1">
    <source>
        <dbReference type="ARBA" id="ARBA00004414"/>
    </source>
</evidence>
<evidence type="ECO:0000256" key="6">
    <source>
        <dbReference type="ARBA" id="ARBA00022833"/>
    </source>
</evidence>
<feature type="domain" description="LITAF" evidence="10">
    <location>
        <begin position="68"/>
        <end position="152"/>
    </location>
</feature>
<dbReference type="OrthoDB" id="5852176at2759"/>
<gene>
    <name evidence="11" type="ORF">TCLT_LOCUS5742</name>
</gene>
<protein>
    <submittedName>
        <fullName evidence="13">LITAF domain-containing protein</fullName>
    </submittedName>
</protein>
<comment type="subcellular location">
    <subcellularLocation>
        <location evidence="2">Endosome membrane</location>
        <topology evidence="2">Peripheral membrane protein</topology>
    </subcellularLocation>
    <subcellularLocation>
        <location evidence="1">Late endosome membrane</location>
    </subcellularLocation>
    <subcellularLocation>
        <location evidence="3">Lysosome membrane</location>
        <topology evidence="3">Peripheral membrane protein</topology>
        <orientation evidence="3">Cytoplasmic side</orientation>
    </subcellularLocation>
</comment>
<name>A0A0N5CZ53_THECL</name>
<dbReference type="SMART" id="SM00714">
    <property type="entry name" value="LITAF"/>
    <property type="match status" value="1"/>
</dbReference>
<dbReference type="Proteomes" id="UP000276776">
    <property type="component" value="Unassembled WGS sequence"/>
</dbReference>
<evidence type="ECO:0000256" key="9">
    <source>
        <dbReference type="SAM" id="Phobius"/>
    </source>
</evidence>
<evidence type="ECO:0000256" key="5">
    <source>
        <dbReference type="ARBA" id="ARBA00022723"/>
    </source>
</evidence>
<dbReference type="Pfam" id="PF10601">
    <property type="entry name" value="zf-LITAF-like"/>
    <property type="match status" value="1"/>
</dbReference>
<accession>A0A0N5CZ53</accession>
<dbReference type="OMA" id="AMYLEPH"/>
<evidence type="ECO:0000256" key="8">
    <source>
        <dbReference type="SAM" id="MobiDB-lite"/>
    </source>
</evidence>
<keyword evidence="12" id="KW-1185">Reference proteome</keyword>
<evidence type="ECO:0000313" key="13">
    <source>
        <dbReference type="WBParaSite" id="TCLT_0000575301-mRNA-1"/>
    </source>
</evidence>
<reference evidence="13" key="1">
    <citation type="submission" date="2017-02" db="UniProtKB">
        <authorList>
            <consortium name="WormBaseParasite"/>
        </authorList>
    </citation>
    <scope>IDENTIFICATION</scope>
</reference>
<proteinExistence type="inferred from homology"/>
<dbReference type="InterPro" id="IPR037519">
    <property type="entry name" value="LITAF_fam"/>
</dbReference>
<comment type="similarity">
    <text evidence="4">Belongs to the CDIP1/LITAF family.</text>
</comment>
<organism evidence="13">
    <name type="scientific">Thelazia callipaeda</name>
    <name type="common">Oriental eyeworm</name>
    <name type="synonym">Parasitic nematode</name>
    <dbReference type="NCBI Taxonomy" id="103827"/>
    <lineage>
        <taxon>Eukaryota</taxon>
        <taxon>Metazoa</taxon>
        <taxon>Ecdysozoa</taxon>
        <taxon>Nematoda</taxon>
        <taxon>Chromadorea</taxon>
        <taxon>Rhabditida</taxon>
        <taxon>Spirurina</taxon>
        <taxon>Spiruromorpha</taxon>
        <taxon>Thelazioidea</taxon>
        <taxon>Thelaziidae</taxon>
        <taxon>Thelazia</taxon>
    </lineage>
</organism>
<dbReference type="PROSITE" id="PS51837">
    <property type="entry name" value="LITAF"/>
    <property type="match status" value="1"/>
</dbReference>
<dbReference type="GO" id="GO:0008270">
    <property type="term" value="F:zinc ion binding"/>
    <property type="evidence" value="ECO:0007669"/>
    <property type="project" value="TreeGrafter"/>
</dbReference>
<keyword evidence="7 9" id="KW-0472">Membrane</keyword>
<keyword evidence="9" id="KW-1133">Transmembrane helix</keyword>
<evidence type="ECO:0000256" key="4">
    <source>
        <dbReference type="ARBA" id="ARBA00005975"/>
    </source>
</evidence>
<dbReference type="PANTHER" id="PTHR23292:SF6">
    <property type="entry name" value="FI16602P1-RELATED"/>
    <property type="match status" value="1"/>
</dbReference>